<keyword evidence="2" id="KW-1133">Transmembrane helix</keyword>
<evidence type="ECO:0000256" key="2">
    <source>
        <dbReference type="SAM" id="Phobius"/>
    </source>
</evidence>
<sequence length="279" mass="30269">MDELWVISGLIVQGPGPLRRSKMYFRCVCRQNPPTERGFGSKLFRRAPGDSWYQSVPSGIVRGSRQSLGAITGFPAYYDDRFGKPILVGLFMGRVSGLLSSLRPFTQTISLRQPLSPFSSPSVPSSRPFHGEAHLFFVVLLPNPPRQNPSSPSSLRRGENEIRPSTSPKSVSEPPGSARFSKQGERPPPIVAASSPPDRHDCAAPSAKKKGDLADSPCARLSSERDLASLFFRKVTSTAIVGVLMILITLTIQPILAPPAYASFLSATKTAENLSAQSY</sequence>
<name>A0A6V7PY33_ANACO</name>
<accession>A0A6V7PY33</accession>
<protein>
    <submittedName>
        <fullName evidence="3">Uncharacterized protein</fullName>
    </submittedName>
</protein>
<keyword evidence="2" id="KW-0472">Membrane</keyword>
<feature type="transmembrane region" description="Helical" evidence="2">
    <location>
        <begin position="235"/>
        <end position="256"/>
    </location>
</feature>
<dbReference type="EMBL" id="LR862153">
    <property type="protein sequence ID" value="CAD1835681.1"/>
    <property type="molecule type" value="Genomic_DNA"/>
</dbReference>
<evidence type="ECO:0000256" key="1">
    <source>
        <dbReference type="SAM" id="MobiDB-lite"/>
    </source>
</evidence>
<feature type="region of interest" description="Disordered" evidence="1">
    <location>
        <begin position="145"/>
        <end position="215"/>
    </location>
</feature>
<dbReference type="AlphaFoldDB" id="A0A6V7PY33"/>
<organism evidence="3">
    <name type="scientific">Ananas comosus var. bracteatus</name>
    <name type="common">red pineapple</name>
    <dbReference type="NCBI Taxonomy" id="296719"/>
    <lineage>
        <taxon>Eukaryota</taxon>
        <taxon>Viridiplantae</taxon>
        <taxon>Streptophyta</taxon>
        <taxon>Embryophyta</taxon>
        <taxon>Tracheophyta</taxon>
        <taxon>Spermatophyta</taxon>
        <taxon>Magnoliopsida</taxon>
        <taxon>Liliopsida</taxon>
        <taxon>Poales</taxon>
        <taxon>Bromeliaceae</taxon>
        <taxon>Bromelioideae</taxon>
        <taxon>Ananas</taxon>
    </lineage>
</organism>
<reference evidence="3" key="1">
    <citation type="submission" date="2020-07" db="EMBL/GenBank/DDBJ databases">
        <authorList>
            <person name="Lin J."/>
        </authorList>
    </citation>
    <scope>NUCLEOTIDE SEQUENCE</scope>
</reference>
<keyword evidence="2" id="KW-0812">Transmembrane</keyword>
<gene>
    <name evidence="3" type="ORF">CB5_LOCUS18892</name>
</gene>
<proteinExistence type="predicted"/>
<evidence type="ECO:0000313" key="3">
    <source>
        <dbReference type="EMBL" id="CAD1835681.1"/>
    </source>
</evidence>